<gene>
    <name evidence="2" type="ORF">MPRF_28100</name>
</gene>
<feature type="region of interest" description="Disordered" evidence="1">
    <location>
        <begin position="84"/>
        <end position="121"/>
    </location>
</feature>
<sequence>MRHHPPLPGDRFARGTVARVAHVLRPHQVEVGVADQWFAVAVEQCEAVGAGEFTQKRRGRLGGFGVQALAQCARRQRGGVQCGVHGTFRRGGHHTAGADRDDNRRHGEQDQRGGECDLQRA</sequence>
<evidence type="ECO:0000313" key="2">
    <source>
        <dbReference type="EMBL" id="BBY75911.1"/>
    </source>
</evidence>
<reference evidence="2 3" key="1">
    <citation type="journal article" date="2019" name="Emerg. Microbes Infect.">
        <title>Comprehensive subspecies identification of 175 nontuberculous mycobacteria species based on 7547 genomic profiles.</title>
        <authorList>
            <person name="Matsumoto Y."/>
            <person name="Kinjo T."/>
            <person name="Motooka D."/>
            <person name="Nabeya D."/>
            <person name="Jung N."/>
            <person name="Uechi K."/>
            <person name="Horii T."/>
            <person name="Iida T."/>
            <person name="Fujita J."/>
            <person name="Nakamura S."/>
        </authorList>
    </citation>
    <scope>NUCLEOTIDE SEQUENCE [LARGE SCALE GENOMIC DNA]</scope>
    <source>
        <strain evidence="2 3">JCM 6367</strain>
    </source>
</reference>
<organism evidence="2 3">
    <name type="scientific">Mycolicibacterium parafortuitum</name>
    <name type="common">Mycobacterium parafortuitum</name>
    <dbReference type="NCBI Taxonomy" id="39692"/>
    <lineage>
        <taxon>Bacteria</taxon>
        <taxon>Bacillati</taxon>
        <taxon>Actinomycetota</taxon>
        <taxon>Actinomycetes</taxon>
        <taxon>Mycobacteriales</taxon>
        <taxon>Mycobacteriaceae</taxon>
        <taxon>Mycolicibacterium</taxon>
    </lineage>
</organism>
<evidence type="ECO:0000256" key="1">
    <source>
        <dbReference type="SAM" id="MobiDB-lite"/>
    </source>
</evidence>
<feature type="compositionally biased region" description="Basic and acidic residues" evidence="1">
    <location>
        <begin position="96"/>
        <end position="121"/>
    </location>
</feature>
<proteinExistence type="predicted"/>
<evidence type="ECO:0000313" key="3">
    <source>
        <dbReference type="Proteomes" id="UP000466554"/>
    </source>
</evidence>
<protein>
    <submittedName>
        <fullName evidence="2">Uncharacterized protein</fullName>
    </submittedName>
</protein>
<dbReference type="Proteomes" id="UP000466554">
    <property type="component" value="Chromosome"/>
</dbReference>
<dbReference type="AlphaFoldDB" id="A0A7I7U4R5"/>
<accession>A0A7I7U4R5</accession>
<name>A0A7I7U4R5_MYCPF</name>
<dbReference type="EMBL" id="AP022598">
    <property type="protein sequence ID" value="BBY75911.1"/>
    <property type="molecule type" value="Genomic_DNA"/>
</dbReference>